<dbReference type="PROSITE" id="PS50931">
    <property type="entry name" value="HTH_LYSR"/>
    <property type="match status" value="1"/>
</dbReference>
<dbReference type="Gene3D" id="1.10.10.10">
    <property type="entry name" value="Winged helix-like DNA-binding domain superfamily/Winged helix DNA-binding domain"/>
    <property type="match status" value="1"/>
</dbReference>
<gene>
    <name evidence="6" type="ORF">MNBD_GAMMA14-1500</name>
</gene>
<dbReference type="AlphaFoldDB" id="A0A3B0YV98"/>
<name>A0A3B0YV98_9ZZZZ</name>
<keyword evidence="4" id="KW-0804">Transcription</keyword>
<organism evidence="6">
    <name type="scientific">hydrothermal vent metagenome</name>
    <dbReference type="NCBI Taxonomy" id="652676"/>
    <lineage>
        <taxon>unclassified sequences</taxon>
        <taxon>metagenomes</taxon>
        <taxon>ecological metagenomes</taxon>
    </lineage>
</organism>
<accession>A0A3B0YV98</accession>
<dbReference type="InterPro" id="IPR005119">
    <property type="entry name" value="LysR_subst-bd"/>
</dbReference>
<keyword evidence="3" id="KW-0238">DNA-binding</keyword>
<keyword evidence="2" id="KW-0805">Transcription regulation</keyword>
<dbReference type="FunFam" id="1.10.10.10:FF:000001">
    <property type="entry name" value="LysR family transcriptional regulator"/>
    <property type="match status" value="1"/>
</dbReference>
<dbReference type="Pfam" id="PF03466">
    <property type="entry name" value="LysR_substrate"/>
    <property type="match status" value="1"/>
</dbReference>
<dbReference type="PANTHER" id="PTHR30537">
    <property type="entry name" value="HTH-TYPE TRANSCRIPTIONAL REGULATOR"/>
    <property type="match status" value="1"/>
</dbReference>
<protein>
    <submittedName>
        <fullName evidence="6">Transcriptional regulator, LysR family</fullName>
    </submittedName>
</protein>
<proteinExistence type="inferred from homology"/>
<dbReference type="Pfam" id="PF00126">
    <property type="entry name" value="HTH_1"/>
    <property type="match status" value="1"/>
</dbReference>
<dbReference type="InterPro" id="IPR036390">
    <property type="entry name" value="WH_DNA-bd_sf"/>
</dbReference>
<evidence type="ECO:0000256" key="4">
    <source>
        <dbReference type="ARBA" id="ARBA00023163"/>
    </source>
</evidence>
<sequence length="307" mass="34241">MDTASRLILFADVIDSGSFSKAAERRSVNRSLVSKQIAKLEEHLGVRLLHRTTRSLSLTDDGRAIYQHACTLRNQLMETDALVASLRDDVTGELRISSTTHFGRLHVLPVVEAMATEHPGLSVELRLEDRYVDIVGERYDAAIRITEPDDSSLVARKLADNPFVMVASPAYLEQHEAPQTPKDLDAHRFVVYAGDYGVNDQWTYLDGAEIKSFIVNARIKVNDGYALLKSAQNGMGIALTPTFVSGEALQDGSLVQVLPGLALTPYSPIYIMYPSRSHLSNKTRLFIDRMVEYVGQPAFWNEHFQGY</sequence>
<dbReference type="SUPFAM" id="SSF53850">
    <property type="entry name" value="Periplasmic binding protein-like II"/>
    <property type="match status" value="1"/>
</dbReference>
<dbReference type="InterPro" id="IPR000847">
    <property type="entry name" value="LysR_HTH_N"/>
</dbReference>
<dbReference type="EMBL" id="UOFM01000364">
    <property type="protein sequence ID" value="VAW80630.1"/>
    <property type="molecule type" value="Genomic_DNA"/>
</dbReference>
<evidence type="ECO:0000313" key="6">
    <source>
        <dbReference type="EMBL" id="VAW80630.1"/>
    </source>
</evidence>
<dbReference type="SUPFAM" id="SSF46785">
    <property type="entry name" value="Winged helix' DNA-binding domain"/>
    <property type="match status" value="1"/>
</dbReference>
<evidence type="ECO:0000259" key="5">
    <source>
        <dbReference type="PROSITE" id="PS50931"/>
    </source>
</evidence>
<dbReference type="PANTHER" id="PTHR30537:SF81">
    <property type="entry name" value="TRANSCRIPTIONAL REGULATOR-RELATED"/>
    <property type="match status" value="1"/>
</dbReference>
<dbReference type="Gene3D" id="3.40.190.290">
    <property type="match status" value="1"/>
</dbReference>
<dbReference type="InterPro" id="IPR058163">
    <property type="entry name" value="LysR-type_TF_proteobact-type"/>
</dbReference>
<evidence type="ECO:0000256" key="2">
    <source>
        <dbReference type="ARBA" id="ARBA00023015"/>
    </source>
</evidence>
<dbReference type="GO" id="GO:0043565">
    <property type="term" value="F:sequence-specific DNA binding"/>
    <property type="evidence" value="ECO:0007669"/>
    <property type="project" value="TreeGrafter"/>
</dbReference>
<dbReference type="GO" id="GO:0003700">
    <property type="term" value="F:DNA-binding transcription factor activity"/>
    <property type="evidence" value="ECO:0007669"/>
    <property type="project" value="InterPro"/>
</dbReference>
<evidence type="ECO:0000256" key="3">
    <source>
        <dbReference type="ARBA" id="ARBA00023125"/>
    </source>
</evidence>
<dbReference type="FunFam" id="3.40.190.290:FF:000001">
    <property type="entry name" value="Transcriptional regulator, LysR family"/>
    <property type="match status" value="1"/>
</dbReference>
<feature type="domain" description="HTH lysR-type" evidence="5">
    <location>
        <begin position="1"/>
        <end position="59"/>
    </location>
</feature>
<comment type="similarity">
    <text evidence="1">Belongs to the LysR transcriptional regulatory family.</text>
</comment>
<reference evidence="6" key="1">
    <citation type="submission" date="2018-06" db="EMBL/GenBank/DDBJ databases">
        <authorList>
            <person name="Zhirakovskaya E."/>
        </authorList>
    </citation>
    <scope>NUCLEOTIDE SEQUENCE</scope>
</reference>
<evidence type="ECO:0000256" key="1">
    <source>
        <dbReference type="ARBA" id="ARBA00009437"/>
    </source>
</evidence>
<dbReference type="InterPro" id="IPR036388">
    <property type="entry name" value="WH-like_DNA-bd_sf"/>
</dbReference>
<dbReference type="CDD" id="cd08422">
    <property type="entry name" value="PBP2_CrgA_like"/>
    <property type="match status" value="1"/>
</dbReference>
<dbReference type="GO" id="GO:0006351">
    <property type="term" value="P:DNA-templated transcription"/>
    <property type="evidence" value="ECO:0007669"/>
    <property type="project" value="TreeGrafter"/>
</dbReference>